<accession>A0AC61Y554</accession>
<proteinExistence type="predicted"/>
<sequence length="205" mass="23945">MRFTKTYLFFAAILLCWGFVACEGKEETTSEENASFHEKNAQKFSQKLEIPKNRNVELLPEAKTATTNWMAYLTTKNEIERLENFTFQEVVDNSNNMLRSITEMQDSIPEKFQETPIKARLNVLLTKAHLLSQEAKRQQPTAENIQELSKDLYIAFGNLEIQLNEVFHKPLEDFEFELDERNKRQDSLAKLKPDSIPNLQLKKKK</sequence>
<dbReference type="Proteomes" id="UP000356253">
    <property type="component" value="Unassembled WGS sequence"/>
</dbReference>
<name>A0AC61Y554_9FLAO</name>
<dbReference type="EMBL" id="CABVMM010000003">
    <property type="protein sequence ID" value="VVU99537.1"/>
    <property type="molecule type" value="Genomic_DNA"/>
</dbReference>
<comment type="caution">
    <text evidence="1">The sequence shown here is derived from an EMBL/GenBank/DDBJ whole genome shotgun (WGS) entry which is preliminary data.</text>
</comment>
<gene>
    <name evidence="1" type="ORF">FVB9532_00791</name>
</gene>
<organism evidence="1 2">
    <name type="scientific">Mesonia oceanica</name>
    <dbReference type="NCBI Taxonomy" id="2687242"/>
    <lineage>
        <taxon>Bacteria</taxon>
        <taxon>Pseudomonadati</taxon>
        <taxon>Bacteroidota</taxon>
        <taxon>Flavobacteriia</taxon>
        <taxon>Flavobacteriales</taxon>
        <taxon>Flavobacteriaceae</taxon>
        <taxon>Mesonia</taxon>
    </lineage>
</organism>
<evidence type="ECO:0000313" key="1">
    <source>
        <dbReference type="EMBL" id="VVU99537.1"/>
    </source>
</evidence>
<protein>
    <submittedName>
        <fullName evidence="1">Uncharacterized protein</fullName>
    </submittedName>
</protein>
<keyword evidence="2" id="KW-1185">Reference proteome</keyword>
<evidence type="ECO:0000313" key="2">
    <source>
        <dbReference type="Proteomes" id="UP000356253"/>
    </source>
</evidence>
<reference evidence="1" key="1">
    <citation type="submission" date="2019-09" db="EMBL/GenBank/DDBJ databases">
        <authorList>
            <person name="Rodrigo-Torres L."/>
            <person name="Arahal R. D."/>
            <person name="Lucena T."/>
        </authorList>
    </citation>
    <scope>NUCLEOTIDE SEQUENCE</scope>
    <source>
        <strain evidence="1">ISS653</strain>
    </source>
</reference>